<dbReference type="Proteomes" id="UP000020681">
    <property type="component" value="Unassembled WGS sequence"/>
</dbReference>
<proteinExistence type="predicted"/>
<evidence type="ECO:0000313" key="1">
    <source>
        <dbReference type="EMBL" id="EUA93945.1"/>
    </source>
</evidence>
<accession>A0ABN0RA23</accession>
<keyword evidence="2" id="KW-1185">Reference proteome</keyword>
<gene>
    <name evidence="1" type="ORF">I551_8789</name>
</gene>
<dbReference type="EMBL" id="JAOL01000030">
    <property type="protein sequence ID" value="EUA93945.1"/>
    <property type="molecule type" value="Genomic_DNA"/>
</dbReference>
<sequence length="59" mass="6270">MADSESTAPEVTELARVCTARYQVVFDTAPGRPNGVVAGELTLAQFRFWLPCSIGVPSG</sequence>
<name>A0ABN0RA23_MYCUL</name>
<protein>
    <submittedName>
        <fullName evidence="1">Uncharacterized protein</fullName>
    </submittedName>
</protein>
<reference evidence="1 2" key="1">
    <citation type="submission" date="2014-01" db="EMBL/GenBank/DDBJ databases">
        <authorList>
            <person name="Dobos K."/>
            <person name="Lenaerts A."/>
            <person name="Ordway D."/>
            <person name="DeGroote M.A."/>
            <person name="Parker T."/>
            <person name="Sizemore C."/>
            <person name="Tallon L.J."/>
            <person name="Sadzewicz L.K."/>
            <person name="Sengamalay N."/>
            <person name="Fraser C.M."/>
            <person name="Hine E."/>
            <person name="Shefchek K.A."/>
            <person name="Das S.P."/>
            <person name="Tettelin H."/>
        </authorList>
    </citation>
    <scope>NUCLEOTIDE SEQUENCE [LARGE SCALE GENOMIC DNA]</scope>
    <source>
        <strain evidence="1 2">Harvey</strain>
    </source>
</reference>
<evidence type="ECO:0000313" key="2">
    <source>
        <dbReference type="Proteomes" id="UP000020681"/>
    </source>
</evidence>
<organism evidence="1 2">
    <name type="scientific">Mycobacterium ulcerans str. Harvey</name>
    <dbReference type="NCBI Taxonomy" id="1299332"/>
    <lineage>
        <taxon>Bacteria</taxon>
        <taxon>Bacillati</taxon>
        <taxon>Actinomycetota</taxon>
        <taxon>Actinomycetes</taxon>
        <taxon>Mycobacteriales</taxon>
        <taxon>Mycobacteriaceae</taxon>
        <taxon>Mycobacterium</taxon>
        <taxon>Mycobacterium ulcerans group</taxon>
    </lineage>
</organism>
<comment type="caution">
    <text evidence="1">The sequence shown here is derived from an EMBL/GenBank/DDBJ whole genome shotgun (WGS) entry which is preliminary data.</text>
</comment>